<proteinExistence type="predicted"/>
<keyword evidence="1" id="KW-0645">Protease</keyword>
<keyword evidence="6" id="KW-0378">Hydrolase</keyword>
<dbReference type="FunFam" id="3.10.10.10:FF:000002">
    <property type="entry name" value="Retrovirus-related Pol polyprotein from transposon 17.6-like protein"/>
    <property type="match status" value="1"/>
</dbReference>
<keyword evidence="12" id="KW-1185">Reference proteome</keyword>
<dbReference type="SUPFAM" id="SSF56672">
    <property type="entry name" value="DNA/RNA polymerases"/>
    <property type="match status" value="1"/>
</dbReference>
<dbReference type="InterPro" id="IPR050951">
    <property type="entry name" value="Retrovirus_Pol_polyprotein"/>
</dbReference>
<dbReference type="AlphaFoldDB" id="A0AAD8TW10"/>
<dbReference type="CDD" id="cd00303">
    <property type="entry name" value="retropepsin_like"/>
    <property type="match status" value="1"/>
</dbReference>
<keyword evidence="3" id="KW-0548">Nucleotidyltransferase</keyword>
<feature type="domain" description="Reverse transcriptase" evidence="10">
    <location>
        <begin position="490"/>
        <end position="669"/>
    </location>
</feature>
<feature type="region of interest" description="Disordered" evidence="9">
    <location>
        <begin position="127"/>
        <end position="178"/>
    </location>
</feature>
<feature type="compositionally biased region" description="Low complexity" evidence="9">
    <location>
        <begin position="142"/>
        <end position="151"/>
    </location>
</feature>
<sequence>MEKLQTDMASFGVAMKKQGEDTAAALKAVNASLASFAVNQTTMCENLKSFSSWMPTVEGSLHALQLSLAEVGERVAVLESALSSDDDETPRPDGHREDHHPQGIVSRASKAMAPALGKVDAALSLAETQEELSEESRPYSPPSRYRSNYQSAYTRTGFPGKGILSHKTEDKDKGDNKPQWQNKFQLLKAQRRERGECFKCGDKYQPGHKCSKSVPLNLVEELVEILQLSVVDSEGEESEGNSSSEETFMHVSLGAMGGTVKKKSLRLQGTIRDKQVLILVDSGSFGNFISSAAVEQLGLPTVDIDPVTVTVANGAREQVCMAVVDVPWECQGATFTTSFRVFDLPSYDIIVGMDWLDTLGPMWMDWKKKIFRIKQNGKRITIKGVQDKTSSCAFISPEELQQLEHDMAILHVVQLSSVTIDPTKQDLPEEIAQVLKEHESCFGTPKGLPPHRPYDHKINLMQGVQPVNVRPYRYSPQQKDEIEKQIKEMLVQGIIKESKSPFASPVLLVKKKDGSWRFCIDYRQLNAVTVKDRYPMPVVEELLDELAGAKFFTKLDLRSGFHQIRMVPHDESKTAFRTHNGHYEFLVMPFGLSCAPATFQAAMNTVFAHIIRKYVLVFVDDILVYSTTIQEHKKHLETVLQLLEQNKLYVKRSKCSFAQQSLEYLGHIISAEGVSTDPTKIEAVQHWPQPTSLTQLRGFLGLAGYYRKFIRHFGIISRPLTDLLKKNKAFVWSPVVHDAFLSLKTALVQAPVLALPDFTKDFVLEADACATGVGAVLMQQGHPLAFLSKALGPRNQALSVYDKECLAILLAIDKWRSYLQHRQFTIHTDQRSLVHLGEHKFSTPIQQKAFFKLMGLQYRVVYKKGVTNRAADALSRRPHNTETMAISAVQPRWIESVIEGYQADPKAQELLTELAITQTNDQGYSLHKGVIRHKGRVWLGTQHQAHQAVLLAFHHSALGGHSGILPTYQKIKKLFSWPGMKESVHKFVQSCTVCQQAKSEHVRYPGKLQPLPIPKEAWHTVGMDFIEGLPVSNKFDTILVVVDKLTKFGHFIPLKHPFTASTVAQAFFDTVYRLHGLPQTAPMAASQCAATAGRDKKVKVPKKLLKPEDKFIQAAKQWDRHTIFKLKQT</sequence>
<feature type="region of interest" description="Disordered" evidence="9">
    <location>
        <begin position="82"/>
        <end position="102"/>
    </location>
</feature>
<keyword evidence="4" id="KW-0540">Nuclease</keyword>
<dbReference type="InterPro" id="IPR043128">
    <property type="entry name" value="Rev_trsase/Diguanyl_cyclase"/>
</dbReference>
<dbReference type="Gene3D" id="2.40.70.10">
    <property type="entry name" value="Acid Proteases"/>
    <property type="match status" value="1"/>
</dbReference>
<dbReference type="SUPFAM" id="SSF53098">
    <property type="entry name" value="Ribonuclease H-like"/>
    <property type="match status" value="1"/>
</dbReference>
<dbReference type="Proteomes" id="UP001231189">
    <property type="component" value="Unassembled WGS sequence"/>
</dbReference>
<dbReference type="PANTHER" id="PTHR37984:SF5">
    <property type="entry name" value="PROTEIN NYNRIN-LIKE"/>
    <property type="match status" value="1"/>
</dbReference>
<dbReference type="InterPro" id="IPR036397">
    <property type="entry name" value="RNaseH_sf"/>
</dbReference>
<evidence type="ECO:0000313" key="12">
    <source>
        <dbReference type="Proteomes" id="UP001231189"/>
    </source>
</evidence>
<reference evidence="11" key="1">
    <citation type="submission" date="2023-07" db="EMBL/GenBank/DDBJ databases">
        <title>A chromosome-level genome assembly of Lolium multiflorum.</title>
        <authorList>
            <person name="Chen Y."/>
            <person name="Copetti D."/>
            <person name="Kolliker R."/>
            <person name="Studer B."/>
        </authorList>
    </citation>
    <scope>NUCLEOTIDE SEQUENCE</scope>
    <source>
        <strain evidence="11">02402/16</strain>
        <tissue evidence="11">Leaf</tissue>
    </source>
</reference>
<evidence type="ECO:0000256" key="5">
    <source>
        <dbReference type="ARBA" id="ARBA00022759"/>
    </source>
</evidence>
<dbReference type="FunFam" id="3.30.70.270:FF:000020">
    <property type="entry name" value="Transposon Tf2-6 polyprotein-like Protein"/>
    <property type="match status" value="1"/>
</dbReference>
<comment type="caution">
    <text evidence="11">The sequence shown here is derived from an EMBL/GenBank/DDBJ whole genome shotgun (WGS) entry which is preliminary data.</text>
</comment>
<keyword evidence="7" id="KW-0695">RNA-directed DNA polymerase</keyword>
<dbReference type="Gene3D" id="3.10.10.10">
    <property type="entry name" value="HIV Type 1 Reverse Transcriptase, subunit A, domain 1"/>
    <property type="match status" value="1"/>
</dbReference>
<keyword evidence="5" id="KW-0255">Endonuclease</keyword>
<dbReference type="SUPFAM" id="SSF50630">
    <property type="entry name" value="Acid proteases"/>
    <property type="match status" value="1"/>
</dbReference>
<evidence type="ECO:0000256" key="4">
    <source>
        <dbReference type="ARBA" id="ARBA00022722"/>
    </source>
</evidence>
<dbReference type="Gene3D" id="3.10.20.370">
    <property type="match status" value="1"/>
</dbReference>
<evidence type="ECO:0000259" key="10">
    <source>
        <dbReference type="PROSITE" id="PS50878"/>
    </source>
</evidence>
<dbReference type="Gene3D" id="1.10.340.70">
    <property type="match status" value="1"/>
</dbReference>
<dbReference type="PANTHER" id="PTHR37984">
    <property type="entry name" value="PROTEIN CBG26694"/>
    <property type="match status" value="1"/>
</dbReference>
<evidence type="ECO:0000256" key="9">
    <source>
        <dbReference type="SAM" id="MobiDB-lite"/>
    </source>
</evidence>
<organism evidence="11 12">
    <name type="scientific">Lolium multiflorum</name>
    <name type="common">Italian ryegrass</name>
    <name type="synonym">Lolium perenne subsp. multiflorum</name>
    <dbReference type="NCBI Taxonomy" id="4521"/>
    <lineage>
        <taxon>Eukaryota</taxon>
        <taxon>Viridiplantae</taxon>
        <taxon>Streptophyta</taxon>
        <taxon>Embryophyta</taxon>
        <taxon>Tracheophyta</taxon>
        <taxon>Spermatophyta</taxon>
        <taxon>Magnoliopsida</taxon>
        <taxon>Liliopsida</taxon>
        <taxon>Poales</taxon>
        <taxon>Poaceae</taxon>
        <taxon>BOP clade</taxon>
        <taxon>Pooideae</taxon>
        <taxon>Poodae</taxon>
        <taxon>Poeae</taxon>
        <taxon>Poeae Chloroplast Group 2 (Poeae type)</taxon>
        <taxon>Loliodinae</taxon>
        <taxon>Loliinae</taxon>
        <taxon>Lolium</taxon>
    </lineage>
</organism>
<dbReference type="InterPro" id="IPR000477">
    <property type="entry name" value="RT_dom"/>
</dbReference>
<feature type="compositionally biased region" description="Basic and acidic residues" evidence="9">
    <location>
        <begin position="89"/>
        <end position="101"/>
    </location>
</feature>
<feature type="compositionally biased region" description="Basic and acidic residues" evidence="9">
    <location>
        <begin position="166"/>
        <end position="176"/>
    </location>
</feature>
<evidence type="ECO:0000256" key="2">
    <source>
        <dbReference type="ARBA" id="ARBA00022679"/>
    </source>
</evidence>
<evidence type="ECO:0000256" key="7">
    <source>
        <dbReference type="ARBA" id="ARBA00022918"/>
    </source>
</evidence>
<accession>A0AAD8TW10</accession>
<dbReference type="PROSITE" id="PS50878">
    <property type="entry name" value="RT_POL"/>
    <property type="match status" value="1"/>
</dbReference>
<dbReference type="CDD" id="cd09274">
    <property type="entry name" value="RNase_HI_RT_Ty3"/>
    <property type="match status" value="1"/>
</dbReference>
<dbReference type="InterPro" id="IPR012337">
    <property type="entry name" value="RNaseH-like_sf"/>
</dbReference>
<dbReference type="InterPro" id="IPR043502">
    <property type="entry name" value="DNA/RNA_pol_sf"/>
</dbReference>
<dbReference type="Pfam" id="PF00078">
    <property type="entry name" value="RVT_1"/>
    <property type="match status" value="1"/>
</dbReference>
<keyword evidence="2" id="KW-0808">Transferase</keyword>
<protein>
    <recommendedName>
        <fullName evidence="10">Reverse transcriptase domain-containing protein</fullName>
    </recommendedName>
</protein>
<dbReference type="EMBL" id="JAUUTY010000001">
    <property type="protein sequence ID" value="KAK1693114.1"/>
    <property type="molecule type" value="Genomic_DNA"/>
</dbReference>
<dbReference type="InterPro" id="IPR021109">
    <property type="entry name" value="Peptidase_aspartic_dom_sf"/>
</dbReference>
<dbReference type="GO" id="GO:0006508">
    <property type="term" value="P:proteolysis"/>
    <property type="evidence" value="ECO:0007669"/>
    <property type="project" value="UniProtKB-KW"/>
</dbReference>
<evidence type="ECO:0000256" key="6">
    <source>
        <dbReference type="ARBA" id="ARBA00022801"/>
    </source>
</evidence>
<dbReference type="Gene3D" id="3.30.420.10">
    <property type="entry name" value="Ribonuclease H-like superfamily/Ribonuclease H"/>
    <property type="match status" value="1"/>
</dbReference>
<evidence type="ECO:0000256" key="3">
    <source>
        <dbReference type="ARBA" id="ARBA00022695"/>
    </source>
</evidence>
<dbReference type="InterPro" id="IPR041577">
    <property type="entry name" value="RT_RNaseH_2"/>
</dbReference>
<dbReference type="InterPro" id="IPR041588">
    <property type="entry name" value="Integrase_H2C2"/>
</dbReference>
<evidence type="ECO:0000313" key="11">
    <source>
        <dbReference type="EMBL" id="KAK1693114.1"/>
    </source>
</evidence>
<dbReference type="Gene3D" id="3.30.70.270">
    <property type="match status" value="2"/>
</dbReference>
<dbReference type="Pfam" id="PF17921">
    <property type="entry name" value="Integrase_H2C2"/>
    <property type="match status" value="1"/>
</dbReference>
<gene>
    <name evidence="11" type="ORF">QYE76_009811</name>
</gene>
<dbReference type="GO" id="GO:0004519">
    <property type="term" value="F:endonuclease activity"/>
    <property type="evidence" value="ECO:0007669"/>
    <property type="project" value="UniProtKB-KW"/>
</dbReference>
<keyword evidence="8" id="KW-0511">Multifunctional enzyme</keyword>
<dbReference type="GO" id="GO:0003964">
    <property type="term" value="F:RNA-directed DNA polymerase activity"/>
    <property type="evidence" value="ECO:0007669"/>
    <property type="project" value="UniProtKB-KW"/>
</dbReference>
<dbReference type="CDD" id="cd01647">
    <property type="entry name" value="RT_LTR"/>
    <property type="match status" value="1"/>
</dbReference>
<dbReference type="GO" id="GO:0008233">
    <property type="term" value="F:peptidase activity"/>
    <property type="evidence" value="ECO:0007669"/>
    <property type="project" value="UniProtKB-KW"/>
</dbReference>
<dbReference type="Pfam" id="PF08284">
    <property type="entry name" value="RVP_2"/>
    <property type="match status" value="1"/>
</dbReference>
<evidence type="ECO:0000256" key="1">
    <source>
        <dbReference type="ARBA" id="ARBA00022670"/>
    </source>
</evidence>
<name>A0AAD8TW10_LOLMU</name>
<dbReference type="Pfam" id="PF17919">
    <property type="entry name" value="RT_RNaseH_2"/>
    <property type="match status" value="1"/>
</dbReference>
<dbReference type="FunFam" id="3.10.10.10:FF:000007">
    <property type="entry name" value="Retrovirus-related Pol polyprotein from transposon 17.6-like Protein"/>
    <property type="match status" value="1"/>
</dbReference>
<dbReference type="GO" id="GO:0003676">
    <property type="term" value="F:nucleic acid binding"/>
    <property type="evidence" value="ECO:0007669"/>
    <property type="project" value="InterPro"/>
</dbReference>
<evidence type="ECO:0000256" key="8">
    <source>
        <dbReference type="ARBA" id="ARBA00023268"/>
    </source>
</evidence>